<dbReference type="InterPro" id="IPR050090">
    <property type="entry name" value="Tyrosine_recombinase_XerCD"/>
</dbReference>
<dbReference type="EMBL" id="KX827368">
    <property type="protein sequence ID" value="APD19759.1"/>
    <property type="molecule type" value="Genomic_DNA"/>
</dbReference>
<evidence type="ECO:0000256" key="8">
    <source>
        <dbReference type="ARBA" id="ARBA00023195"/>
    </source>
</evidence>
<feature type="domain" description="Tyr recombinase" evidence="9">
    <location>
        <begin position="159"/>
        <end position="345"/>
    </location>
</feature>
<keyword evidence="8" id="KW-1179">Viral genome integration</keyword>
<dbReference type="GO" id="GO:0016740">
    <property type="term" value="F:transferase activity"/>
    <property type="evidence" value="ECO:0007669"/>
    <property type="project" value="UniProtKB-KW"/>
</dbReference>
<dbReference type="GO" id="GO:0075713">
    <property type="term" value="P:establishment of integrated proviral latency"/>
    <property type="evidence" value="ECO:0007669"/>
    <property type="project" value="UniProtKB-KW"/>
</dbReference>
<dbReference type="InterPro" id="IPR011010">
    <property type="entry name" value="DNA_brk_join_enz"/>
</dbReference>
<dbReference type="Gene3D" id="1.10.443.10">
    <property type="entry name" value="Intergrase catalytic core"/>
    <property type="match status" value="1"/>
</dbReference>
<evidence type="ECO:0000256" key="4">
    <source>
        <dbReference type="ARBA" id="ARBA00022801"/>
    </source>
</evidence>
<dbReference type="InterPro" id="IPR010998">
    <property type="entry name" value="Integrase_recombinase_N"/>
</dbReference>
<evidence type="ECO:0000256" key="2">
    <source>
        <dbReference type="ARBA" id="ARBA00016082"/>
    </source>
</evidence>
<keyword evidence="3" id="KW-0808">Transferase</keyword>
<dbReference type="Proteomes" id="UP000221331">
    <property type="component" value="Segment"/>
</dbReference>
<accession>A0A1J0MF14</accession>
<dbReference type="CDD" id="cd01189">
    <property type="entry name" value="INT_ICEBs1_C_like"/>
    <property type="match status" value="1"/>
</dbReference>
<dbReference type="InterPro" id="IPR002104">
    <property type="entry name" value="Integrase_catalytic"/>
</dbReference>
<dbReference type="GO" id="GO:0044826">
    <property type="term" value="P:viral genome integration into host DNA"/>
    <property type="evidence" value="ECO:0007669"/>
    <property type="project" value="UniProtKB-KW"/>
</dbReference>
<dbReference type="GO" id="GO:0015074">
    <property type="term" value="P:DNA integration"/>
    <property type="evidence" value="ECO:0007669"/>
    <property type="project" value="UniProtKB-KW"/>
</dbReference>
<evidence type="ECO:0000313" key="11">
    <source>
        <dbReference type="Proteomes" id="UP000221331"/>
    </source>
</evidence>
<dbReference type="PANTHER" id="PTHR30349:SF64">
    <property type="entry name" value="PROPHAGE INTEGRASE INTD-RELATED"/>
    <property type="match status" value="1"/>
</dbReference>
<dbReference type="PROSITE" id="PS51898">
    <property type="entry name" value="TYR_RECOMBINASE"/>
    <property type="match status" value="1"/>
</dbReference>
<evidence type="ECO:0000256" key="3">
    <source>
        <dbReference type="ARBA" id="ARBA00022679"/>
    </source>
</evidence>
<dbReference type="Pfam" id="PF14657">
    <property type="entry name" value="Arm-DNA-bind_4"/>
    <property type="match status" value="1"/>
</dbReference>
<dbReference type="GO" id="GO:0006310">
    <property type="term" value="P:DNA recombination"/>
    <property type="evidence" value="ECO:0007669"/>
    <property type="project" value="UniProtKB-KW"/>
</dbReference>
<proteinExistence type="inferred from homology"/>
<protein>
    <recommendedName>
        <fullName evidence="2">Integrase</fullName>
    </recommendedName>
</protein>
<dbReference type="Pfam" id="PF14659">
    <property type="entry name" value="Phage_int_SAM_3"/>
    <property type="match status" value="1"/>
</dbReference>
<organism evidence="10 11">
    <name type="scientific">Staphylococcus phage SpT5</name>
    <dbReference type="NCBI Taxonomy" id="1913448"/>
    <lineage>
        <taxon>Viruses</taxon>
        <taxon>Duplodnaviria</taxon>
        <taxon>Heunggongvirae</taxon>
        <taxon>Uroviricota</taxon>
        <taxon>Caudoviricetes</taxon>
        <taxon>Coventryvirus</taxon>
        <taxon>Coventryvirus SN8</taxon>
    </lineage>
</organism>
<dbReference type="InterPro" id="IPR013762">
    <property type="entry name" value="Integrase-like_cat_sf"/>
</dbReference>
<dbReference type="PANTHER" id="PTHR30349">
    <property type="entry name" value="PHAGE INTEGRASE-RELATED"/>
    <property type="match status" value="1"/>
</dbReference>
<dbReference type="InterPro" id="IPR028259">
    <property type="entry name" value="AP2-like_int_N"/>
</dbReference>
<keyword evidence="6" id="KW-0238">DNA-binding</keyword>
<name>A0A1J0MF14_9CAUD</name>
<comment type="similarity">
    <text evidence="1">Belongs to the 'phage' integrase family.</text>
</comment>
<keyword evidence="8" id="KW-1160">Virus entry into host cell</keyword>
<evidence type="ECO:0000256" key="6">
    <source>
        <dbReference type="ARBA" id="ARBA00023125"/>
    </source>
</evidence>
<reference evidence="10 11" key="1">
    <citation type="submission" date="2016-09" db="EMBL/GenBank/DDBJ databases">
        <title>Whole-genome sequencing of Staphylococcus pseudintermedius phages.</title>
        <authorList>
            <person name="Breteau M."/>
            <person name="Kot W."/>
            <person name="Vogensen F.K."/>
            <person name="Moodley A."/>
            <person name="Wellington E.M.H."/>
            <person name="Hodgson D.A."/>
        </authorList>
    </citation>
    <scope>NUCLEOTIDE SEQUENCE [LARGE SCALE GENOMIC DNA]</scope>
</reference>
<evidence type="ECO:0000313" key="10">
    <source>
        <dbReference type="EMBL" id="APD19759.1"/>
    </source>
</evidence>
<evidence type="ECO:0000259" key="9">
    <source>
        <dbReference type="PROSITE" id="PS51898"/>
    </source>
</evidence>
<dbReference type="InterPro" id="IPR004107">
    <property type="entry name" value="Integrase_SAM-like_N"/>
</dbReference>
<evidence type="ECO:0000256" key="5">
    <source>
        <dbReference type="ARBA" id="ARBA00022908"/>
    </source>
</evidence>
<keyword evidence="7" id="KW-0233">DNA recombination</keyword>
<dbReference type="Pfam" id="PF00589">
    <property type="entry name" value="Phage_integrase"/>
    <property type="match status" value="1"/>
</dbReference>
<dbReference type="SUPFAM" id="SSF56349">
    <property type="entry name" value="DNA breaking-rejoining enzymes"/>
    <property type="match status" value="1"/>
</dbReference>
<keyword evidence="4" id="KW-0378">Hydrolase</keyword>
<gene>
    <name evidence="10" type="primary">int</name>
    <name evidence="10" type="ORF">SpT5_011</name>
</gene>
<sequence>MPVYKDDKSDKWYFTVRYKDIYGNNKRKLKRGFKTKREAKSAEAEFLTEVNEGYSDSNTYEYTFYHYLDNSDLRPKTRKRKENEYKLHIKPKFGHIKMNKITQQQCQEFRKYLMDNINSFNSARTIWSGFKVVINYAKKYFGLRIDPTISIKPIPRTKPKPNFMMREEFEDRVKEVEEQDYRELFTLMFYTGLRVGEAMALVWTDYNKYKKEISINKTMDISNRSIYPRPKTDSSEDIVPLPKFINEMLSERYQREKQMNKYFDEQNYFIFGGLAPKHYSHVHKKFNKAFPNYSIHALRHSYASYLANNGVDIFVLQSLMRHAQITETMGTYSHLYTQKKHDAIAIFDE</sequence>
<dbReference type="Gene3D" id="1.10.150.130">
    <property type="match status" value="1"/>
</dbReference>
<dbReference type="GO" id="GO:0003677">
    <property type="term" value="F:DNA binding"/>
    <property type="evidence" value="ECO:0007669"/>
    <property type="project" value="UniProtKB-KW"/>
</dbReference>
<evidence type="ECO:0000256" key="7">
    <source>
        <dbReference type="ARBA" id="ARBA00023172"/>
    </source>
</evidence>
<dbReference type="GO" id="GO:0016787">
    <property type="term" value="F:hydrolase activity"/>
    <property type="evidence" value="ECO:0007669"/>
    <property type="project" value="UniProtKB-KW"/>
</dbReference>
<keyword evidence="5" id="KW-0229">DNA integration</keyword>
<evidence type="ECO:0000256" key="1">
    <source>
        <dbReference type="ARBA" id="ARBA00008857"/>
    </source>
</evidence>